<feature type="domain" description="Concentrative nucleoside transporter N-terminal" evidence="2">
    <location>
        <begin position="8"/>
        <end position="81"/>
    </location>
</feature>
<feature type="transmembrane region" description="Helical" evidence="1">
    <location>
        <begin position="6"/>
        <end position="22"/>
    </location>
</feature>
<dbReference type="GO" id="GO:0015293">
    <property type="term" value="F:symporter activity"/>
    <property type="evidence" value="ECO:0007669"/>
    <property type="project" value="TreeGrafter"/>
</dbReference>
<feature type="domain" description="Nucleoside transporter/FeoB GTPase Gate" evidence="3">
    <location>
        <begin position="99"/>
        <end position="155"/>
    </location>
</feature>
<sequence>MDVMRSVLGMVVLLAIAFLLSVNKKKISLRTVGAALVLQVVIGGIMLWLPPGRWVAEKVAFGVHKVMAYSDAGSAFIFGSLVGPKMDTLFDGAGFIFGFRVLPAIIFVTALVSILYYIGVMGILIRILGGIFQKALNISKIESFVAVTTIFLGQTKFRQSSNPLSIV</sequence>
<dbReference type="AlphaFoldDB" id="A0A376SB39"/>
<dbReference type="Proteomes" id="UP000254817">
    <property type="component" value="Unassembled WGS sequence"/>
</dbReference>
<evidence type="ECO:0000259" key="3">
    <source>
        <dbReference type="Pfam" id="PF07670"/>
    </source>
</evidence>
<dbReference type="EMBL" id="UGAW01000002">
    <property type="protein sequence ID" value="STI47470.1"/>
    <property type="molecule type" value="Genomic_DNA"/>
</dbReference>
<name>A0A376SB39_ECOLX</name>
<dbReference type="Pfam" id="PF01773">
    <property type="entry name" value="Nucleos_tra2_N"/>
    <property type="match status" value="1"/>
</dbReference>
<proteinExistence type="predicted"/>
<evidence type="ECO:0000256" key="1">
    <source>
        <dbReference type="SAM" id="Phobius"/>
    </source>
</evidence>
<dbReference type="InterPro" id="IPR008276">
    <property type="entry name" value="C_nuclsd_transpt"/>
</dbReference>
<gene>
    <name evidence="4" type="primary">nupX_2</name>
    <name evidence="4" type="ORF">NCTC11112_06685</name>
</gene>
<keyword evidence="1" id="KW-0812">Transmembrane</keyword>
<dbReference type="PANTHER" id="PTHR10590">
    <property type="entry name" value="SODIUM/NUCLEOSIDE COTRANSPORTER"/>
    <property type="match status" value="1"/>
</dbReference>
<feature type="transmembrane region" description="Helical" evidence="1">
    <location>
        <begin position="89"/>
        <end position="108"/>
    </location>
</feature>
<dbReference type="Pfam" id="PF07670">
    <property type="entry name" value="Gate"/>
    <property type="match status" value="1"/>
</dbReference>
<dbReference type="InterPro" id="IPR011642">
    <property type="entry name" value="Gate_dom"/>
</dbReference>
<reference evidence="4 5" key="1">
    <citation type="submission" date="2018-06" db="EMBL/GenBank/DDBJ databases">
        <authorList>
            <consortium name="Pathogen Informatics"/>
            <person name="Doyle S."/>
        </authorList>
    </citation>
    <scope>NUCLEOTIDE SEQUENCE [LARGE SCALE GENOMIC DNA]</scope>
    <source>
        <strain evidence="4 5">NCTC11112</strain>
    </source>
</reference>
<evidence type="ECO:0000313" key="5">
    <source>
        <dbReference type="Proteomes" id="UP000254817"/>
    </source>
</evidence>
<feature type="transmembrane region" description="Helical" evidence="1">
    <location>
        <begin position="29"/>
        <end position="49"/>
    </location>
</feature>
<keyword evidence="1" id="KW-1133">Transmembrane helix</keyword>
<organism evidence="4 5">
    <name type="scientific">Escherichia coli</name>
    <dbReference type="NCBI Taxonomy" id="562"/>
    <lineage>
        <taxon>Bacteria</taxon>
        <taxon>Pseudomonadati</taxon>
        <taxon>Pseudomonadota</taxon>
        <taxon>Gammaproteobacteria</taxon>
        <taxon>Enterobacterales</taxon>
        <taxon>Enterobacteriaceae</taxon>
        <taxon>Escherichia</taxon>
    </lineage>
</organism>
<keyword evidence="1" id="KW-0472">Membrane</keyword>
<dbReference type="GO" id="GO:0005337">
    <property type="term" value="F:nucleoside transmembrane transporter activity"/>
    <property type="evidence" value="ECO:0007669"/>
    <property type="project" value="InterPro"/>
</dbReference>
<accession>A0A376SB39</accession>
<dbReference type="InterPro" id="IPR002668">
    <property type="entry name" value="CNT_N_dom"/>
</dbReference>
<dbReference type="GO" id="GO:0005886">
    <property type="term" value="C:plasma membrane"/>
    <property type="evidence" value="ECO:0007669"/>
    <property type="project" value="TreeGrafter"/>
</dbReference>
<dbReference type="PANTHER" id="PTHR10590:SF4">
    <property type="entry name" value="SOLUTE CARRIER FAMILY 28 MEMBER 3"/>
    <property type="match status" value="1"/>
</dbReference>
<evidence type="ECO:0000313" key="4">
    <source>
        <dbReference type="EMBL" id="STI47470.1"/>
    </source>
</evidence>
<protein>
    <submittedName>
        <fullName evidence="4">Putative nucleoside transporter</fullName>
    </submittedName>
</protein>
<evidence type="ECO:0000259" key="2">
    <source>
        <dbReference type="Pfam" id="PF01773"/>
    </source>
</evidence>